<accession>A0AAV5C7I3</accession>
<keyword evidence="3" id="KW-1185">Reference proteome</keyword>
<evidence type="ECO:0000313" key="3">
    <source>
        <dbReference type="Proteomes" id="UP001054889"/>
    </source>
</evidence>
<dbReference type="Proteomes" id="UP001054889">
    <property type="component" value="Unassembled WGS sequence"/>
</dbReference>
<sequence length="113" mass="12080">MNIFQRKNSKRVKETDGSPKKDKGGSRGKNDLFDRAKGGLDTLAGSLQSAKNDAEAATEKLQGDVKSGIETILHTGSSILEKAKAELGSHSEATHSKDLGKLHSFRVTSNEEG</sequence>
<evidence type="ECO:0000256" key="1">
    <source>
        <dbReference type="SAM" id="MobiDB-lite"/>
    </source>
</evidence>
<proteinExistence type="predicted"/>
<feature type="compositionally biased region" description="Basic and acidic residues" evidence="1">
    <location>
        <begin position="86"/>
        <end position="101"/>
    </location>
</feature>
<feature type="compositionally biased region" description="Basic and acidic residues" evidence="1">
    <location>
        <begin position="11"/>
        <end position="37"/>
    </location>
</feature>
<dbReference type="AlphaFoldDB" id="A0AAV5C7I3"/>
<name>A0AAV5C7I3_ELECO</name>
<organism evidence="2 3">
    <name type="scientific">Eleusine coracana subsp. coracana</name>
    <dbReference type="NCBI Taxonomy" id="191504"/>
    <lineage>
        <taxon>Eukaryota</taxon>
        <taxon>Viridiplantae</taxon>
        <taxon>Streptophyta</taxon>
        <taxon>Embryophyta</taxon>
        <taxon>Tracheophyta</taxon>
        <taxon>Spermatophyta</taxon>
        <taxon>Magnoliopsida</taxon>
        <taxon>Liliopsida</taxon>
        <taxon>Poales</taxon>
        <taxon>Poaceae</taxon>
        <taxon>PACMAD clade</taxon>
        <taxon>Chloridoideae</taxon>
        <taxon>Cynodonteae</taxon>
        <taxon>Eleusininae</taxon>
        <taxon>Eleusine</taxon>
    </lineage>
</organism>
<dbReference type="EMBL" id="BQKI01000004">
    <property type="protein sequence ID" value="GJM94116.1"/>
    <property type="molecule type" value="Genomic_DNA"/>
</dbReference>
<feature type="region of interest" description="Disordered" evidence="1">
    <location>
        <begin position="1"/>
        <end position="37"/>
    </location>
</feature>
<reference evidence="2" key="1">
    <citation type="journal article" date="2018" name="DNA Res.">
        <title>Multiple hybrid de novo genome assembly of finger millet, an orphan allotetraploid crop.</title>
        <authorList>
            <person name="Hatakeyama M."/>
            <person name="Aluri S."/>
            <person name="Balachadran M.T."/>
            <person name="Sivarajan S.R."/>
            <person name="Patrignani A."/>
            <person name="Gruter S."/>
            <person name="Poveda L."/>
            <person name="Shimizu-Inatsugi R."/>
            <person name="Baeten J."/>
            <person name="Francoijs K.J."/>
            <person name="Nataraja K.N."/>
            <person name="Reddy Y.A.N."/>
            <person name="Phadnis S."/>
            <person name="Ravikumar R.L."/>
            <person name="Schlapbach R."/>
            <person name="Sreeman S.M."/>
            <person name="Shimizu K.K."/>
        </authorList>
    </citation>
    <scope>NUCLEOTIDE SEQUENCE</scope>
</reference>
<feature type="region of interest" description="Disordered" evidence="1">
    <location>
        <begin position="86"/>
        <end position="113"/>
    </location>
</feature>
<evidence type="ECO:0000313" key="2">
    <source>
        <dbReference type="EMBL" id="GJM94116.1"/>
    </source>
</evidence>
<protein>
    <submittedName>
        <fullName evidence="2">Uncharacterized protein</fullName>
    </submittedName>
</protein>
<reference evidence="2" key="2">
    <citation type="submission" date="2021-12" db="EMBL/GenBank/DDBJ databases">
        <title>Resequencing data analysis of finger millet.</title>
        <authorList>
            <person name="Hatakeyama M."/>
            <person name="Aluri S."/>
            <person name="Balachadran M.T."/>
            <person name="Sivarajan S.R."/>
            <person name="Poveda L."/>
            <person name="Shimizu-Inatsugi R."/>
            <person name="Schlapbach R."/>
            <person name="Sreeman S.M."/>
            <person name="Shimizu K.K."/>
        </authorList>
    </citation>
    <scope>NUCLEOTIDE SEQUENCE</scope>
</reference>
<comment type="caution">
    <text evidence="2">The sequence shown here is derived from an EMBL/GenBank/DDBJ whole genome shotgun (WGS) entry which is preliminary data.</text>
</comment>
<gene>
    <name evidence="2" type="primary">ga10732</name>
    <name evidence="2" type="ORF">PR202_ga10732</name>
</gene>